<feature type="chain" id="PRO_5044969667" description="Cyclic di-GMP-binding protein" evidence="1">
    <location>
        <begin position="23"/>
        <end position="701"/>
    </location>
</feature>
<gene>
    <name evidence="2" type="ORF">LQG66_17500</name>
</gene>
<evidence type="ECO:0000313" key="3">
    <source>
        <dbReference type="Proteomes" id="UP001431010"/>
    </source>
</evidence>
<dbReference type="Proteomes" id="UP001431010">
    <property type="component" value="Chromosome"/>
</dbReference>
<dbReference type="EMBL" id="CP088156">
    <property type="protein sequence ID" value="UFZ07982.1"/>
    <property type="molecule type" value="Genomic_DNA"/>
</dbReference>
<dbReference type="RefSeq" id="WP_231327431.1">
    <property type="nucleotide sequence ID" value="NZ_CP088156.1"/>
</dbReference>
<keyword evidence="1" id="KW-1003">Cell membrane</keyword>
<keyword evidence="1" id="KW-0472">Membrane</keyword>
<evidence type="ECO:0000256" key="1">
    <source>
        <dbReference type="RuleBase" id="RU365021"/>
    </source>
</evidence>
<reference evidence="2" key="1">
    <citation type="journal article" date="2024" name="Antonie Van Leeuwenhoek">
        <title>Bradyrhizobium ontarionense sp. nov., a novel bacterial symbiont isolated from Aeschynomene indica (Indian jointvetch), harbours photosynthesis, nitrogen fixation and nitrous oxide (N2O) reductase genes.</title>
        <authorList>
            <person name="Bromfield E.S.P."/>
            <person name="Cloutier S."/>
        </authorList>
    </citation>
    <scope>NUCLEOTIDE SEQUENCE</scope>
    <source>
        <strain evidence="2">A19</strain>
    </source>
</reference>
<dbReference type="Pfam" id="PF03170">
    <property type="entry name" value="BcsB"/>
    <property type="match status" value="1"/>
</dbReference>
<sequence length="701" mass="74086">MAYFVHVLLAALIAALASSAQAQQKRPNVAPTEPVRFVSPIQSAAAVGALPQSAIPGLTQKSLLVGMPFANAGFPNGFRLSNLGGRREVYIPVPQGVELSLAELVLTYDDVSAHEARRSLEILVNDRSVAALALDGKSPGRTARISLVNATVRDGFLKLSFVYSGAATQDRCIDVRYVGDSLTIRPESTMEFAIGVFGTPNIAATAAMMPKEVVVLLSNPSPPASDIAAALTISRALTATGRQVTFFHGRNAVPDLVERDNKRRWTRGLIVVGAFDRIADQLDAPVTTLVSTTAGAPIESTLAAARIGGVPILLVTDSASYRVGQLLGNPSLAALRETSSALVGQVSASRPATDWISFDALGLTPPQAEVFGRTELAIAIATRSLPGGTRPSRIALDIMVAPDGAGEKAVVSVFVNERLLASTVAAIGEPTRLDFALPDGLVGSVANIRAVVQRRSSQGDCRFEPQGYPAEILGSSRLALSQAGPVARDFSDLATLWAAGIQVLLPASTAEYPLSFLGSLSDVLSALSNRTTPIEVRYVDSQTSPVPTAPFISIGNLPPAGAVQRMRFDRGRVAIADRNDRVLLDVGGLITGAVAQIVTSNNHPGLWIHPLTSDGSLSTASATNLDRGDVAFLDSSGVALALSTDRDTLLRVAYLDQRSWTTKLDRFWPWIVGATWVLATIALLILAQRMYRRRVSGNVGE</sequence>
<accession>A0ABY3RLP4</accession>
<comment type="pathway">
    <text evidence="1">Glycan metabolism; bacterial cellulose biosynthesis.</text>
</comment>
<comment type="function">
    <text evidence="1">Binds the cellulose synthase activator, bis-(3'-5') cyclic diguanylic acid (c-di-GMP).</text>
</comment>
<evidence type="ECO:0000313" key="2">
    <source>
        <dbReference type="EMBL" id="UFZ07982.1"/>
    </source>
</evidence>
<comment type="subcellular location">
    <subcellularLocation>
        <location evidence="1">Cell inner membrane</location>
    </subcellularLocation>
</comment>
<keyword evidence="1" id="KW-0973">c-di-GMP</keyword>
<protein>
    <recommendedName>
        <fullName evidence="1">Cyclic di-GMP-binding protein</fullName>
    </recommendedName>
    <alternativeName>
        <fullName evidence="1">Cellulose synthase regulatory subunit</fullName>
    </alternativeName>
</protein>
<keyword evidence="1" id="KW-0812">Transmembrane</keyword>
<organism evidence="2 3">
    <name type="scientific">Bradyrhizobium ontarionense</name>
    <dbReference type="NCBI Taxonomy" id="2898149"/>
    <lineage>
        <taxon>Bacteria</taxon>
        <taxon>Pseudomonadati</taxon>
        <taxon>Pseudomonadota</taxon>
        <taxon>Alphaproteobacteria</taxon>
        <taxon>Hyphomicrobiales</taxon>
        <taxon>Nitrobacteraceae</taxon>
        <taxon>Bradyrhizobium</taxon>
    </lineage>
</organism>
<keyword evidence="1" id="KW-0732">Signal</keyword>
<keyword evidence="1" id="KW-0135">Cellulose biosynthesis</keyword>
<feature type="transmembrane region" description="Helical" evidence="1">
    <location>
        <begin position="667"/>
        <end position="687"/>
    </location>
</feature>
<dbReference type="Gene3D" id="2.60.120.260">
    <property type="entry name" value="Galactose-binding domain-like"/>
    <property type="match status" value="1"/>
</dbReference>
<name>A0ABY3RLP4_9BRAD</name>
<comment type="similarity">
    <text evidence="1">Belongs to the AcsB/BcsB family.</text>
</comment>
<keyword evidence="1" id="KW-0997">Cell inner membrane</keyword>
<dbReference type="InterPro" id="IPR018513">
    <property type="entry name" value="Cell_synthase_bac"/>
</dbReference>
<keyword evidence="3" id="KW-1185">Reference proteome</keyword>
<comment type="subunit">
    <text evidence="1">Tightly associated with the cellulose synthase catalytic subunit.</text>
</comment>
<keyword evidence="1" id="KW-1133">Transmembrane helix</keyword>
<proteinExistence type="inferred from homology"/>
<feature type="signal peptide" evidence="1">
    <location>
        <begin position="1"/>
        <end position="22"/>
    </location>
</feature>